<dbReference type="STRING" id="996342.SAMN05443551_0632"/>
<evidence type="ECO:0000313" key="2">
    <source>
        <dbReference type="EMBL" id="SHG80145.1"/>
    </source>
</evidence>
<dbReference type="RefSeq" id="WP_072776040.1">
    <property type="nucleotide sequence ID" value="NZ_FQXC01000001.1"/>
</dbReference>
<accession>A0A1M5MSF7</accession>
<name>A0A1M5MSF7_9RHOB</name>
<sequence>MTQTNDDPKTGPGTTSDPNQADLNDIDPWPAKDSDVPKEPTGPTQTNDDPSTGPGTTSDPNQADRT</sequence>
<evidence type="ECO:0000313" key="3">
    <source>
        <dbReference type="Proteomes" id="UP000184221"/>
    </source>
</evidence>
<dbReference type="EMBL" id="FQXC01000001">
    <property type="protein sequence ID" value="SHG80145.1"/>
    <property type="molecule type" value="Genomic_DNA"/>
</dbReference>
<dbReference type="AlphaFoldDB" id="A0A1M5MSF7"/>
<dbReference type="OrthoDB" id="7874470at2"/>
<evidence type="ECO:0000256" key="1">
    <source>
        <dbReference type="SAM" id="MobiDB-lite"/>
    </source>
</evidence>
<proteinExistence type="predicted"/>
<protein>
    <submittedName>
        <fullName evidence="2">Uncharacterized protein</fullName>
    </submittedName>
</protein>
<dbReference type="Proteomes" id="UP000184221">
    <property type="component" value="Unassembled WGS sequence"/>
</dbReference>
<feature type="region of interest" description="Disordered" evidence="1">
    <location>
        <begin position="1"/>
        <end position="66"/>
    </location>
</feature>
<feature type="compositionally biased region" description="Polar residues" evidence="1">
    <location>
        <begin position="42"/>
        <end position="66"/>
    </location>
</feature>
<keyword evidence="3" id="KW-1185">Reference proteome</keyword>
<reference evidence="2 3" key="1">
    <citation type="submission" date="2016-11" db="EMBL/GenBank/DDBJ databases">
        <authorList>
            <person name="Jaros S."/>
            <person name="Januszkiewicz K."/>
            <person name="Wedrychowicz H."/>
        </authorList>
    </citation>
    <scope>NUCLEOTIDE SEQUENCE [LARGE SCALE GENOMIC DNA]</scope>
    <source>
        <strain evidence="2 3">DSM 29431</strain>
    </source>
</reference>
<feature type="compositionally biased region" description="Polar residues" evidence="1">
    <location>
        <begin position="12"/>
        <end position="22"/>
    </location>
</feature>
<gene>
    <name evidence="2" type="ORF">SAMN05443551_0632</name>
</gene>
<organism evidence="2 3">
    <name type="scientific">Marivita hallyeonensis</name>
    <dbReference type="NCBI Taxonomy" id="996342"/>
    <lineage>
        <taxon>Bacteria</taxon>
        <taxon>Pseudomonadati</taxon>
        <taxon>Pseudomonadota</taxon>
        <taxon>Alphaproteobacteria</taxon>
        <taxon>Rhodobacterales</taxon>
        <taxon>Roseobacteraceae</taxon>
        <taxon>Marivita</taxon>
    </lineage>
</organism>